<evidence type="ECO:0000256" key="2">
    <source>
        <dbReference type="ARBA" id="ARBA00022737"/>
    </source>
</evidence>
<organism evidence="6">
    <name type="scientific">Oppiella nova</name>
    <dbReference type="NCBI Taxonomy" id="334625"/>
    <lineage>
        <taxon>Eukaryota</taxon>
        <taxon>Metazoa</taxon>
        <taxon>Ecdysozoa</taxon>
        <taxon>Arthropoda</taxon>
        <taxon>Chelicerata</taxon>
        <taxon>Arachnida</taxon>
        <taxon>Acari</taxon>
        <taxon>Acariformes</taxon>
        <taxon>Sarcoptiformes</taxon>
        <taxon>Oribatida</taxon>
        <taxon>Brachypylina</taxon>
        <taxon>Oppioidea</taxon>
        <taxon>Oppiidae</taxon>
        <taxon>Oppiella</taxon>
    </lineage>
</organism>
<reference evidence="6" key="1">
    <citation type="submission" date="2020-11" db="EMBL/GenBank/DDBJ databases">
        <authorList>
            <person name="Tran Van P."/>
        </authorList>
    </citation>
    <scope>NUCLEOTIDE SEQUENCE</scope>
</reference>
<evidence type="ECO:0000256" key="3">
    <source>
        <dbReference type="ARBA" id="ARBA00023006"/>
    </source>
</evidence>
<dbReference type="InterPro" id="IPR001680">
    <property type="entry name" value="WD40_rpt"/>
</dbReference>
<protein>
    <recommendedName>
        <fullName evidence="8">WD repeat domain phosphoinositide-interacting protein 4</fullName>
    </recommendedName>
</protein>
<feature type="region of interest" description="Disordered" evidence="5">
    <location>
        <begin position="1"/>
        <end position="34"/>
    </location>
</feature>
<dbReference type="OrthoDB" id="1667587at2759"/>
<comment type="similarity">
    <text evidence="4">Belongs to the WD repeat PROPPIN family.</text>
</comment>
<evidence type="ECO:0000256" key="4">
    <source>
        <dbReference type="ARBA" id="ARBA00025740"/>
    </source>
</evidence>
<evidence type="ECO:0008006" key="8">
    <source>
        <dbReference type="Google" id="ProtNLM"/>
    </source>
</evidence>
<dbReference type="InterPro" id="IPR036322">
    <property type="entry name" value="WD40_repeat_dom_sf"/>
</dbReference>
<name>A0A7R9MC85_9ACAR</name>
<dbReference type="InterPro" id="IPR048720">
    <property type="entry name" value="PROPPIN"/>
</dbReference>
<gene>
    <name evidence="6" type="ORF">ONB1V03_LOCUS12900</name>
</gene>
<dbReference type="GO" id="GO:0006914">
    <property type="term" value="P:autophagy"/>
    <property type="evidence" value="ECO:0007669"/>
    <property type="project" value="UniProtKB-KW"/>
</dbReference>
<keyword evidence="7" id="KW-1185">Reference proteome</keyword>
<accession>A0A7R9MC85</accession>
<evidence type="ECO:0000313" key="6">
    <source>
        <dbReference type="EMBL" id="CAD7656260.1"/>
    </source>
</evidence>
<dbReference type="Gene3D" id="2.130.10.10">
    <property type="entry name" value="YVTN repeat-like/Quinoprotein amine dehydrogenase"/>
    <property type="match status" value="1"/>
</dbReference>
<evidence type="ECO:0000256" key="1">
    <source>
        <dbReference type="ARBA" id="ARBA00022574"/>
    </source>
</evidence>
<dbReference type="EMBL" id="CAJPVJ010010836">
    <property type="protein sequence ID" value="CAG2173447.1"/>
    <property type="molecule type" value="Genomic_DNA"/>
</dbReference>
<evidence type="ECO:0000313" key="7">
    <source>
        <dbReference type="Proteomes" id="UP000728032"/>
    </source>
</evidence>
<keyword evidence="1" id="KW-0853">WD repeat</keyword>
<proteinExistence type="inferred from homology"/>
<dbReference type="Pfam" id="PF21032">
    <property type="entry name" value="PROPPIN"/>
    <property type="match status" value="1"/>
</dbReference>
<dbReference type="SUPFAM" id="SSF50978">
    <property type="entry name" value="WD40 repeat-like"/>
    <property type="match status" value="1"/>
</dbReference>
<dbReference type="SMART" id="SM00320">
    <property type="entry name" value="WD40"/>
    <property type="match status" value="2"/>
</dbReference>
<keyword evidence="2" id="KW-0677">Repeat</keyword>
<dbReference type="Proteomes" id="UP000728032">
    <property type="component" value="Unassembled WGS sequence"/>
</dbReference>
<feature type="compositionally biased region" description="Pro residues" evidence="5">
    <location>
        <begin position="7"/>
        <end position="16"/>
    </location>
</feature>
<keyword evidence="3" id="KW-0072">Autophagy</keyword>
<dbReference type="EMBL" id="OC925661">
    <property type="protein sequence ID" value="CAD7656260.1"/>
    <property type="molecule type" value="Genomic_DNA"/>
</dbReference>
<dbReference type="PANTHER" id="PTHR11227">
    <property type="entry name" value="WD-REPEAT PROTEIN INTERACTING WITH PHOSPHOINOSIDES WIPI -RELATED"/>
    <property type="match status" value="1"/>
</dbReference>
<dbReference type="AlphaFoldDB" id="A0A7R9MC85"/>
<feature type="compositionally biased region" description="Polar residues" evidence="5">
    <location>
        <begin position="21"/>
        <end position="34"/>
    </location>
</feature>
<evidence type="ECO:0000256" key="5">
    <source>
        <dbReference type="SAM" id="MobiDB-lite"/>
    </source>
</evidence>
<dbReference type="InterPro" id="IPR015943">
    <property type="entry name" value="WD40/YVTN_repeat-like_dom_sf"/>
</dbReference>
<sequence>MSSVAHCPPPLPPPSLGSPLERQSATNRCSTDSTDMTGAVGAALMARKEIIGLSMNEEHSLFAAAMESGVKIFNVEPLMVKATLDDPKDIGSIAICQLLHRTNLMALVAGGSNQRYSERSVLIWDDALKKFVLELTFSSTVLAVKTRRDRIIVVERSRIHCFSFPQQCQKLFTIDTRDNPLGLCEVTPYTSSERQLLAFPGQRKGSVHLLDLTHTEPGMSSAPINIAAHQADIACLAINKSGTLVATASVKGTLIRVFDTSKRQRVVELRRGADAATLYCIAFSHDSDFLVVSSDKGTVHIFALKDTHLNRRSHFSSIGFAHQYVDSQWALAKFTIAAECACICAFGPGQAVYAICVDGTFHKYHFTPDGGCLRDSFDVYLDVPEDDDL</sequence>
<dbReference type="GO" id="GO:0005737">
    <property type="term" value="C:cytoplasm"/>
    <property type="evidence" value="ECO:0007669"/>
    <property type="project" value="UniProtKB-ARBA"/>
</dbReference>